<protein>
    <submittedName>
        <fullName evidence="2">Uncharacterized protein</fullName>
    </submittedName>
</protein>
<proteinExistence type="predicted"/>
<keyword evidence="1" id="KW-0812">Transmembrane</keyword>
<evidence type="ECO:0000313" key="2">
    <source>
        <dbReference type="EMBL" id="CAB5178939.1"/>
    </source>
</evidence>
<feature type="transmembrane region" description="Helical" evidence="1">
    <location>
        <begin position="12"/>
        <end position="32"/>
    </location>
</feature>
<keyword evidence="1" id="KW-0472">Membrane</keyword>
<dbReference type="EMBL" id="LR798206">
    <property type="protein sequence ID" value="CAB5178939.1"/>
    <property type="molecule type" value="Genomic_DNA"/>
</dbReference>
<accession>A0A6J7WAL4</accession>
<reference evidence="2" key="1">
    <citation type="submission" date="2020-05" db="EMBL/GenBank/DDBJ databases">
        <authorList>
            <person name="Chiriac C."/>
            <person name="Salcher M."/>
            <person name="Ghai R."/>
            <person name="Kavagutti S V."/>
        </authorList>
    </citation>
    <scope>NUCLEOTIDE SEQUENCE</scope>
</reference>
<organism evidence="2">
    <name type="scientific">uncultured Caudovirales phage</name>
    <dbReference type="NCBI Taxonomy" id="2100421"/>
    <lineage>
        <taxon>Viruses</taxon>
        <taxon>Duplodnaviria</taxon>
        <taxon>Heunggongvirae</taxon>
        <taxon>Uroviricota</taxon>
        <taxon>Caudoviricetes</taxon>
        <taxon>Peduoviridae</taxon>
        <taxon>Maltschvirus</taxon>
        <taxon>Maltschvirus maltsch</taxon>
    </lineage>
</organism>
<evidence type="ECO:0000256" key="1">
    <source>
        <dbReference type="SAM" id="Phobius"/>
    </source>
</evidence>
<feature type="non-terminal residue" evidence="2">
    <location>
        <position position="1"/>
    </location>
</feature>
<feature type="transmembrane region" description="Helical" evidence="1">
    <location>
        <begin position="38"/>
        <end position="60"/>
    </location>
</feature>
<name>A0A6J7WAL4_9CAUD</name>
<keyword evidence="1" id="KW-1133">Transmembrane helix</keyword>
<sequence length="78" mass="8531">LLTDKASPVMVWIRRTLAGSIIGVLAYFAVWGQPISGIYKAIILSVSGAIAPEALEYLIIRAKGANYDAKRATKRKRK</sequence>
<gene>
    <name evidence="2" type="ORF">UFOVP157_56</name>
</gene>